<protein>
    <submittedName>
        <fullName evidence="2">Uncharacterized protein</fullName>
    </submittedName>
</protein>
<dbReference type="AlphaFoldDB" id="A0A3M3AC84"/>
<gene>
    <name evidence="2" type="ORF">APX70_05296</name>
</gene>
<accession>A0A3M3AC84</accession>
<sequence length="80" mass="8823">SLHVRPRNQGVAMTTAQLLLILGGLTVCQVIAMALPYWMGWRSGQTAAAASLQSENRRLRDELCSAHAQIRQIKQGMNYA</sequence>
<evidence type="ECO:0000313" key="2">
    <source>
        <dbReference type="EMBL" id="RML98077.1"/>
    </source>
</evidence>
<keyword evidence="1" id="KW-1133">Transmembrane helix</keyword>
<organism evidence="2 3">
    <name type="scientific">Pseudomonas syringae pv. maculicola</name>
    <dbReference type="NCBI Taxonomy" id="59511"/>
    <lineage>
        <taxon>Bacteria</taxon>
        <taxon>Pseudomonadati</taxon>
        <taxon>Pseudomonadota</taxon>
        <taxon>Gammaproteobacteria</taxon>
        <taxon>Pseudomonadales</taxon>
        <taxon>Pseudomonadaceae</taxon>
        <taxon>Pseudomonas</taxon>
    </lineage>
</organism>
<proteinExistence type="predicted"/>
<reference evidence="2 3" key="1">
    <citation type="submission" date="2018-08" db="EMBL/GenBank/DDBJ databases">
        <title>Recombination of ecologically and evolutionarily significant loci maintains genetic cohesion in the Pseudomonas syringae species complex.</title>
        <authorList>
            <person name="Dillon M."/>
            <person name="Thakur S."/>
            <person name="Almeida R.N.D."/>
            <person name="Weir B.S."/>
            <person name="Guttman D.S."/>
        </authorList>
    </citation>
    <scope>NUCLEOTIDE SEQUENCE [LARGE SCALE GENOMIC DNA]</scope>
    <source>
        <strain evidence="2 3">88_10</strain>
    </source>
</reference>
<comment type="caution">
    <text evidence="2">The sequence shown here is derived from an EMBL/GenBank/DDBJ whole genome shotgun (WGS) entry which is preliminary data.</text>
</comment>
<evidence type="ECO:0000256" key="1">
    <source>
        <dbReference type="SAM" id="Phobius"/>
    </source>
</evidence>
<keyword evidence="1" id="KW-0812">Transmembrane</keyword>
<feature type="transmembrane region" description="Helical" evidence="1">
    <location>
        <begin position="16"/>
        <end position="38"/>
    </location>
</feature>
<evidence type="ECO:0000313" key="3">
    <source>
        <dbReference type="Proteomes" id="UP000282378"/>
    </source>
</evidence>
<name>A0A3M3AC84_PSEYM</name>
<feature type="non-terminal residue" evidence="2">
    <location>
        <position position="1"/>
    </location>
</feature>
<keyword evidence="1" id="KW-0472">Membrane</keyword>
<dbReference type="EMBL" id="RBNL01000716">
    <property type="protein sequence ID" value="RML98077.1"/>
    <property type="molecule type" value="Genomic_DNA"/>
</dbReference>
<dbReference type="Proteomes" id="UP000282378">
    <property type="component" value="Unassembled WGS sequence"/>
</dbReference>